<evidence type="ECO:0000313" key="2">
    <source>
        <dbReference type="Proteomes" id="UP001313282"/>
    </source>
</evidence>
<reference evidence="1 2" key="1">
    <citation type="submission" date="2019-10" db="EMBL/GenBank/DDBJ databases">
        <authorList>
            <person name="Palmer J.M."/>
        </authorList>
    </citation>
    <scope>NUCLEOTIDE SEQUENCE [LARGE SCALE GENOMIC DNA]</scope>
    <source>
        <strain evidence="1 2">TWF718</strain>
    </source>
</reference>
<name>A0AAN8MR71_9PEZI</name>
<dbReference type="AlphaFoldDB" id="A0AAN8MR71"/>
<dbReference type="Proteomes" id="UP001313282">
    <property type="component" value="Unassembled WGS sequence"/>
</dbReference>
<proteinExistence type="predicted"/>
<protein>
    <submittedName>
        <fullName evidence="1">Uncharacterized protein</fullName>
    </submittedName>
</protein>
<organism evidence="1 2">
    <name type="scientific">Orbilia javanica</name>
    <dbReference type="NCBI Taxonomy" id="47235"/>
    <lineage>
        <taxon>Eukaryota</taxon>
        <taxon>Fungi</taxon>
        <taxon>Dikarya</taxon>
        <taxon>Ascomycota</taxon>
        <taxon>Pezizomycotina</taxon>
        <taxon>Orbiliomycetes</taxon>
        <taxon>Orbiliales</taxon>
        <taxon>Orbiliaceae</taxon>
        <taxon>Orbilia</taxon>
    </lineage>
</organism>
<accession>A0AAN8MR71</accession>
<keyword evidence="2" id="KW-1185">Reference proteome</keyword>
<sequence length="101" mass="10914">MHAVISRYKTWKWTFWSLGKKQLTRKYETKSSDLHEANASQKQQAHMPMPNLLQGRFFGTLCFGYALLGHGGGGGDAGGGGGGGHYNGCVTLESFGSYVPS</sequence>
<evidence type="ECO:0000313" key="1">
    <source>
        <dbReference type="EMBL" id="KAK6348678.1"/>
    </source>
</evidence>
<comment type="caution">
    <text evidence="1">The sequence shown here is derived from an EMBL/GenBank/DDBJ whole genome shotgun (WGS) entry which is preliminary data.</text>
</comment>
<gene>
    <name evidence="1" type="ORF">TWF718_006466</name>
</gene>
<dbReference type="EMBL" id="JAVHNR010000003">
    <property type="protein sequence ID" value="KAK6348678.1"/>
    <property type="molecule type" value="Genomic_DNA"/>
</dbReference>